<dbReference type="EMBL" id="CP014205">
    <property type="protein sequence ID" value="AMQ83392.1"/>
    <property type="molecule type" value="Genomic_DNA"/>
</dbReference>
<keyword evidence="7" id="KW-1185">Reference proteome</keyword>
<evidence type="ECO:0000256" key="1">
    <source>
        <dbReference type="ARBA" id="ARBA00009928"/>
    </source>
</evidence>
<dbReference type="PROSITE" id="PS00498">
    <property type="entry name" value="TYROSINASE_2"/>
    <property type="match status" value="1"/>
</dbReference>
<evidence type="ECO:0000259" key="5">
    <source>
        <dbReference type="PROSITE" id="PS00498"/>
    </source>
</evidence>
<dbReference type="InterPro" id="IPR050316">
    <property type="entry name" value="Tyrosinase/Hemocyanin"/>
</dbReference>
<dbReference type="PRINTS" id="PR00092">
    <property type="entry name" value="TYROSINASE"/>
</dbReference>
<dbReference type="InterPro" id="IPR008922">
    <property type="entry name" value="Di-copper_centre_dom_sf"/>
</dbReference>
<evidence type="ECO:0000256" key="2">
    <source>
        <dbReference type="ARBA" id="ARBA00022723"/>
    </source>
</evidence>
<dbReference type="InterPro" id="IPR002227">
    <property type="entry name" value="Tyrosinase_Cu-bd"/>
</dbReference>
<keyword evidence="3" id="KW-0186">Copper</keyword>
<feature type="domain" description="Tyrosinase copper-binding" evidence="4">
    <location>
        <begin position="61"/>
        <end position="78"/>
    </location>
</feature>
<accession>A0ABM5ZIT5</accession>
<name>A0ABM5ZIT5_9PSED</name>
<reference evidence="6" key="1">
    <citation type="submission" date="2017-12" db="EMBL/GenBank/DDBJ databases">
        <title>Pseudomonas sp. MS586 complete sequence.</title>
        <authorList>
            <person name="Lu S."/>
            <person name="Deng P."/>
        </authorList>
    </citation>
    <scope>NUCLEOTIDE SEQUENCE</scope>
    <source>
        <strain evidence="6">MS586</strain>
    </source>
</reference>
<evidence type="ECO:0000259" key="4">
    <source>
        <dbReference type="PROSITE" id="PS00497"/>
    </source>
</evidence>
<comment type="similarity">
    <text evidence="1">Belongs to the tyrosinase family.</text>
</comment>
<proteinExistence type="inferred from homology"/>
<dbReference type="RefSeq" id="WP_064380229.1">
    <property type="nucleotide sequence ID" value="NZ_CP014205.2"/>
</dbReference>
<keyword evidence="2" id="KW-0479">Metal-binding</keyword>
<dbReference type="Gene3D" id="1.10.1280.10">
    <property type="entry name" value="Di-copper center containing domain from catechol oxidase"/>
    <property type="match status" value="1"/>
</dbReference>
<dbReference type="PANTHER" id="PTHR11474">
    <property type="entry name" value="TYROSINASE FAMILY MEMBER"/>
    <property type="match status" value="1"/>
</dbReference>
<dbReference type="Proteomes" id="UP000075187">
    <property type="component" value="Chromosome"/>
</dbReference>
<evidence type="ECO:0000313" key="6">
    <source>
        <dbReference type="EMBL" id="AMQ83392.1"/>
    </source>
</evidence>
<evidence type="ECO:0000313" key="7">
    <source>
        <dbReference type="Proteomes" id="UP000075187"/>
    </source>
</evidence>
<feature type="domain" description="Tyrosinase copper-binding" evidence="5">
    <location>
        <begin position="235"/>
        <end position="246"/>
    </location>
</feature>
<evidence type="ECO:0000256" key="3">
    <source>
        <dbReference type="ARBA" id="ARBA00023008"/>
    </source>
</evidence>
<dbReference type="SUPFAM" id="SSF48056">
    <property type="entry name" value="Di-copper centre-containing domain"/>
    <property type="match status" value="1"/>
</dbReference>
<dbReference type="PANTHER" id="PTHR11474:SF126">
    <property type="entry name" value="TYROSINASE-LIKE PROTEIN TYR-1-RELATED"/>
    <property type="match status" value="1"/>
</dbReference>
<protein>
    <submittedName>
        <fullName evidence="6">Tyrosinase</fullName>
    </submittedName>
</protein>
<dbReference type="PROSITE" id="PS00497">
    <property type="entry name" value="TYROSINASE_1"/>
    <property type="match status" value="1"/>
</dbReference>
<sequence>MIVRKEIRSHTAFERAAFINCLLTLKRNGGYDKYVHWHHQVMKPTVHPWEPQDPEYRNGAHLGPAFLPWHREMLMQFEADLRAIDPQVTLPYWDWTQDTFDPTNSPVWSDEWMGGNGSPGDHDRVQNGPFAHQYGNWPVPAYPENGETEPGLKRQFGVLVTSLPTSADVDMAMREWLYDTPPYDSGPYTRGFRNRLEGWITQRGDPQVTTPGSQLHNRVHLWIGGNMLAMTSPEDPVFFLHHCNIDRIWANWQAQMALDNPQWAPHYTPISGGPPGHNLDDTLAPWTRTVRHVMDIRALGYEYAPIPSLQKRPFKSPFMAS</sequence>
<gene>
    <name evidence="6" type="ORF">AWU82_08750</name>
</gene>
<dbReference type="Pfam" id="PF00264">
    <property type="entry name" value="Tyrosinase"/>
    <property type="match status" value="1"/>
</dbReference>
<organism evidence="6 7">
    <name type="scientific">Pseudomonas glycinae</name>
    <dbReference type="NCBI Taxonomy" id="1785145"/>
    <lineage>
        <taxon>Bacteria</taxon>
        <taxon>Pseudomonadati</taxon>
        <taxon>Pseudomonadota</taxon>
        <taxon>Gammaproteobacteria</taxon>
        <taxon>Pseudomonadales</taxon>
        <taxon>Pseudomonadaceae</taxon>
        <taxon>Pseudomonas</taxon>
    </lineage>
</organism>